<keyword evidence="2" id="KW-1185">Reference proteome</keyword>
<accession>A0A2H6LKW9</accession>
<protein>
    <submittedName>
        <fullName evidence="1">NAD(P) transhydrogenase subunit alpha</fullName>
    </submittedName>
</protein>
<proteinExistence type="predicted"/>
<evidence type="ECO:0000313" key="1">
    <source>
        <dbReference type="EMBL" id="GBE93875.1"/>
    </source>
</evidence>
<reference evidence="2" key="1">
    <citation type="journal article" date="2018" name="Genome Announc.">
        <title>Draft Genome Sequence of the Nitrogen-Fixing and Hormogonia-Inducing Cyanobacterium Nostoc cycadae Strain WK-1, Isolated from the Coralloid Roots of Cycas revoluta.</title>
        <authorList>
            <person name="Kanesaki Y."/>
            <person name="Hirose M."/>
            <person name="Hirose Y."/>
            <person name="Fujisawa T."/>
            <person name="Nakamura Y."/>
            <person name="Watanabe S."/>
            <person name="Matsunaga S."/>
            <person name="Uchida H."/>
            <person name="Murakami A."/>
        </authorList>
    </citation>
    <scope>NUCLEOTIDE SEQUENCE [LARGE SCALE GENOMIC DNA]</scope>
    <source>
        <strain evidence="2">WK-1</strain>
    </source>
</reference>
<sequence length="70" mass="7746">MPNHTQKSTNCIYNNLCNLSNTGGAKKYKVDFFTPPQRNATFLKSSLKLDGNNLTPVCKPSCTIVPTLQK</sequence>
<dbReference type="Proteomes" id="UP000236527">
    <property type="component" value="Unassembled WGS sequence"/>
</dbReference>
<evidence type="ECO:0000313" key="2">
    <source>
        <dbReference type="Proteomes" id="UP000236527"/>
    </source>
</evidence>
<organism evidence="1 2">
    <name type="scientific">Nostoc cycadae WK-1</name>
    <dbReference type="NCBI Taxonomy" id="1861711"/>
    <lineage>
        <taxon>Bacteria</taxon>
        <taxon>Bacillati</taxon>
        <taxon>Cyanobacteriota</taxon>
        <taxon>Cyanophyceae</taxon>
        <taxon>Nostocales</taxon>
        <taxon>Nostocaceae</taxon>
        <taxon>Nostoc</taxon>
    </lineage>
</organism>
<comment type="caution">
    <text evidence="1">The sequence shown here is derived from an EMBL/GenBank/DDBJ whole genome shotgun (WGS) entry which is preliminary data.</text>
</comment>
<name>A0A2H6LKW9_9NOSO</name>
<gene>
    <name evidence="1" type="ORF">NCWK1_3640</name>
</gene>
<dbReference type="EMBL" id="BDGE01000061">
    <property type="protein sequence ID" value="GBE93875.1"/>
    <property type="molecule type" value="Genomic_DNA"/>
</dbReference>
<dbReference type="AlphaFoldDB" id="A0A2H6LKW9"/>